<feature type="compositionally biased region" description="Basic and acidic residues" evidence="1">
    <location>
        <begin position="128"/>
        <end position="145"/>
    </location>
</feature>
<evidence type="ECO:0000313" key="2">
    <source>
        <dbReference type="EMBL" id="KAH8993690.1"/>
    </source>
</evidence>
<reference evidence="2" key="1">
    <citation type="submission" date="2022-01" db="EMBL/GenBank/DDBJ databases">
        <title>Comparative genomics reveals a dynamic genome evolution in the ectomycorrhizal milk-cap (Lactarius) mushrooms.</title>
        <authorList>
            <consortium name="DOE Joint Genome Institute"/>
            <person name="Lebreton A."/>
            <person name="Tang N."/>
            <person name="Kuo A."/>
            <person name="LaButti K."/>
            <person name="Drula E."/>
            <person name="Barry K."/>
            <person name="Clum A."/>
            <person name="Lipzen A."/>
            <person name="Mousain D."/>
            <person name="Ng V."/>
            <person name="Wang R."/>
            <person name="Wang X."/>
            <person name="Dai Y."/>
            <person name="Henrissat B."/>
            <person name="Grigoriev I.V."/>
            <person name="Guerin-Laguette A."/>
            <person name="Yu F."/>
            <person name="Martin F.M."/>
        </authorList>
    </citation>
    <scope>NUCLEOTIDE SEQUENCE</scope>
    <source>
        <strain evidence="2">QP</strain>
    </source>
</reference>
<comment type="caution">
    <text evidence="2">The sequence shown here is derived from an EMBL/GenBank/DDBJ whole genome shotgun (WGS) entry which is preliminary data.</text>
</comment>
<keyword evidence="3" id="KW-1185">Reference proteome</keyword>
<accession>A0AAD4Q942</accession>
<gene>
    <name evidence="2" type="ORF">EDB92DRAFT_374109</name>
</gene>
<protein>
    <submittedName>
        <fullName evidence="2">Uncharacterized protein</fullName>
    </submittedName>
</protein>
<sequence>MLETSFSCGLRDPIYLLSQCLRRSSEKFLVIQTTGGSRCDEILTSASTLAPSHLRGYLWSWDLQGPHEWFRSRAQRHCLRSCHKPSQGRVWRPKSERAFLVWILNDVMTFKDICGKLSRTNVTVESRESYCSHEHKPPRVPDKLAADCPQPEVESSTSTRSGHPFPSPNPVLSAPVPVSSTSPSPPFIPTQGPRKNVSPRPCQLVSGRRPFSKPIDVTPISNLGPGNRTAQHSHPPLTSSNVRPLPRTNTKPNLTTPENRRGLRNRRPSPFLRS</sequence>
<name>A0AAD4Q942_9AGAM</name>
<organism evidence="2 3">
    <name type="scientific">Lactarius akahatsu</name>
    <dbReference type="NCBI Taxonomy" id="416441"/>
    <lineage>
        <taxon>Eukaryota</taxon>
        <taxon>Fungi</taxon>
        <taxon>Dikarya</taxon>
        <taxon>Basidiomycota</taxon>
        <taxon>Agaricomycotina</taxon>
        <taxon>Agaricomycetes</taxon>
        <taxon>Russulales</taxon>
        <taxon>Russulaceae</taxon>
        <taxon>Lactarius</taxon>
    </lineage>
</organism>
<feature type="compositionally biased region" description="Low complexity" evidence="1">
    <location>
        <begin position="170"/>
        <end position="182"/>
    </location>
</feature>
<dbReference type="AlphaFoldDB" id="A0AAD4Q942"/>
<feature type="region of interest" description="Disordered" evidence="1">
    <location>
        <begin position="128"/>
        <end position="274"/>
    </location>
</feature>
<feature type="compositionally biased region" description="Polar residues" evidence="1">
    <location>
        <begin position="228"/>
        <end position="257"/>
    </location>
</feature>
<dbReference type="Proteomes" id="UP001201163">
    <property type="component" value="Unassembled WGS sequence"/>
</dbReference>
<proteinExistence type="predicted"/>
<evidence type="ECO:0000313" key="3">
    <source>
        <dbReference type="Proteomes" id="UP001201163"/>
    </source>
</evidence>
<dbReference type="EMBL" id="JAKELL010000017">
    <property type="protein sequence ID" value="KAH8993690.1"/>
    <property type="molecule type" value="Genomic_DNA"/>
</dbReference>
<evidence type="ECO:0000256" key="1">
    <source>
        <dbReference type="SAM" id="MobiDB-lite"/>
    </source>
</evidence>